<dbReference type="GO" id="GO:0005886">
    <property type="term" value="C:plasma membrane"/>
    <property type="evidence" value="ECO:0007669"/>
    <property type="project" value="UniProtKB-SubCell"/>
</dbReference>
<gene>
    <name evidence="9" type="primary">efpA</name>
    <name evidence="9" type="ORF">JDO7802_00491</name>
</gene>
<comment type="subcellular location">
    <subcellularLocation>
        <location evidence="1">Cell membrane</location>
        <topology evidence="1">Multi-pass membrane protein</topology>
    </subcellularLocation>
</comment>
<sequence length="465" mass="46607">MTNALPLPCTPMRDCAPRDHDPRATLIATTIASSLAFVVGSIINVALPQMQGAFDAGPAGAQWIVNAYLLPLGAFVLLGGALGDHYGRKLVFQGGLLLFAASCLLAAVAWSFPVLLIARVLEGVGAALIAPTSLAILAEAFSGPARGRAVGTWAGAGAAAGALAPVLGGWIVDVAGWRWAFVTVLPIAAVAFVLAQSGIRESHGAEGDRAPLDLAGAALVSVGLLAAIWGLVALPERGMSPAVLSALAGGAAMILAFVAVEHGKSGRAMVPLTLFRDAAFSGLTLFTFFLYAALGGLMLLLPYMLISDLGYGASAAGLALLPLPVLIGGLSRFTGGALVDRFGTRAMLTVGALLVAAGFGWLTQLPGTGVRYATDLLPGLLALALGMALAVAPLTTAVLSSAGEDRAGVASGVNNAISRIGGLVATALLGLVLAGDLVAGFALAAWVGAALAMLSAGIAWTTVHK</sequence>
<dbReference type="GO" id="GO:0022857">
    <property type="term" value="F:transmembrane transporter activity"/>
    <property type="evidence" value="ECO:0007669"/>
    <property type="project" value="InterPro"/>
</dbReference>
<proteinExistence type="predicted"/>
<feature type="transmembrane region" description="Helical" evidence="7">
    <location>
        <begin position="342"/>
        <end position="364"/>
    </location>
</feature>
<evidence type="ECO:0000256" key="4">
    <source>
        <dbReference type="ARBA" id="ARBA00022692"/>
    </source>
</evidence>
<evidence type="ECO:0000259" key="8">
    <source>
        <dbReference type="PROSITE" id="PS50850"/>
    </source>
</evidence>
<dbReference type="AlphaFoldDB" id="A0A0M6YFF6"/>
<feature type="domain" description="Major facilitator superfamily (MFS) profile" evidence="8">
    <location>
        <begin position="25"/>
        <end position="465"/>
    </location>
</feature>
<feature type="transmembrane region" description="Helical" evidence="7">
    <location>
        <begin position="211"/>
        <end position="232"/>
    </location>
</feature>
<dbReference type="InterPro" id="IPR036259">
    <property type="entry name" value="MFS_trans_sf"/>
</dbReference>
<evidence type="ECO:0000256" key="7">
    <source>
        <dbReference type="SAM" id="Phobius"/>
    </source>
</evidence>
<protein>
    <submittedName>
        <fullName evidence="9">Efflux protein A</fullName>
    </submittedName>
</protein>
<keyword evidence="10" id="KW-1185">Reference proteome</keyword>
<dbReference type="OrthoDB" id="2414439at2"/>
<organism evidence="9 10">
    <name type="scientific">Jannaschia donghaensis</name>
    <dbReference type="NCBI Taxonomy" id="420998"/>
    <lineage>
        <taxon>Bacteria</taxon>
        <taxon>Pseudomonadati</taxon>
        <taxon>Pseudomonadota</taxon>
        <taxon>Alphaproteobacteria</taxon>
        <taxon>Rhodobacterales</taxon>
        <taxon>Roseobacteraceae</taxon>
        <taxon>Jannaschia</taxon>
    </lineage>
</organism>
<keyword evidence="6 7" id="KW-0472">Membrane</keyword>
<feature type="transmembrane region" description="Helical" evidence="7">
    <location>
        <begin position="59"/>
        <end position="78"/>
    </location>
</feature>
<dbReference type="InterPro" id="IPR020846">
    <property type="entry name" value="MFS_dom"/>
</dbReference>
<evidence type="ECO:0000313" key="9">
    <source>
        <dbReference type="EMBL" id="CTQ48489.1"/>
    </source>
</evidence>
<reference evidence="9 10" key="1">
    <citation type="submission" date="2015-07" db="EMBL/GenBank/DDBJ databases">
        <authorList>
            <person name="Noorani M."/>
        </authorList>
    </citation>
    <scope>NUCLEOTIDE SEQUENCE [LARGE SCALE GENOMIC DNA]</scope>
    <source>
        <strain evidence="9 10">CECT 7802</strain>
    </source>
</reference>
<feature type="transmembrane region" description="Helical" evidence="7">
    <location>
        <begin position="26"/>
        <end position="47"/>
    </location>
</feature>
<feature type="transmembrane region" description="Helical" evidence="7">
    <location>
        <begin position="177"/>
        <end position="199"/>
    </location>
</feature>
<feature type="transmembrane region" description="Helical" evidence="7">
    <location>
        <begin position="116"/>
        <end position="138"/>
    </location>
</feature>
<dbReference type="PANTHER" id="PTHR42718">
    <property type="entry name" value="MAJOR FACILITATOR SUPERFAMILY MULTIDRUG TRANSPORTER MFSC"/>
    <property type="match status" value="1"/>
</dbReference>
<keyword evidence="5 7" id="KW-1133">Transmembrane helix</keyword>
<feature type="transmembrane region" description="Helical" evidence="7">
    <location>
        <begin position="90"/>
        <end position="110"/>
    </location>
</feature>
<feature type="transmembrane region" description="Helical" evidence="7">
    <location>
        <begin position="420"/>
        <end position="439"/>
    </location>
</feature>
<dbReference type="STRING" id="420998.JDO7802_00491"/>
<evidence type="ECO:0000256" key="1">
    <source>
        <dbReference type="ARBA" id="ARBA00004651"/>
    </source>
</evidence>
<dbReference type="SUPFAM" id="SSF103473">
    <property type="entry name" value="MFS general substrate transporter"/>
    <property type="match status" value="1"/>
</dbReference>
<feature type="transmembrane region" description="Helical" evidence="7">
    <location>
        <begin position="238"/>
        <end position="260"/>
    </location>
</feature>
<dbReference type="PANTHER" id="PTHR42718:SF46">
    <property type="entry name" value="BLR6921 PROTEIN"/>
    <property type="match status" value="1"/>
</dbReference>
<dbReference type="InterPro" id="IPR011701">
    <property type="entry name" value="MFS"/>
</dbReference>
<dbReference type="Gene3D" id="1.20.1720.10">
    <property type="entry name" value="Multidrug resistance protein D"/>
    <property type="match status" value="1"/>
</dbReference>
<feature type="transmembrane region" description="Helical" evidence="7">
    <location>
        <begin position="311"/>
        <end position="330"/>
    </location>
</feature>
<feature type="transmembrane region" description="Helical" evidence="7">
    <location>
        <begin position="280"/>
        <end position="305"/>
    </location>
</feature>
<feature type="transmembrane region" description="Helical" evidence="7">
    <location>
        <begin position="376"/>
        <end position="399"/>
    </location>
</feature>
<dbReference type="PROSITE" id="PS50850">
    <property type="entry name" value="MFS"/>
    <property type="match status" value="1"/>
</dbReference>
<dbReference type="Gene3D" id="1.20.1250.20">
    <property type="entry name" value="MFS general substrate transporter like domains"/>
    <property type="match status" value="1"/>
</dbReference>
<evidence type="ECO:0000256" key="3">
    <source>
        <dbReference type="ARBA" id="ARBA00022475"/>
    </source>
</evidence>
<feature type="transmembrane region" description="Helical" evidence="7">
    <location>
        <begin position="445"/>
        <end position="463"/>
    </location>
</feature>
<dbReference type="RefSeq" id="WP_055082238.1">
    <property type="nucleotide sequence ID" value="NZ_CXSU01000005.1"/>
</dbReference>
<dbReference type="EMBL" id="CXSU01000005">
    <property type="protein sequence ID" value="CTQ48489.1"/>
    <property type="molecule type" value="Genomic_DNA"/>
</dbReference>
<accession>A0A0M6YFF6</accession>
<keyword evidence="2" id="KW-0813">Transport</keyword>
<feature type="transmembrane region" description="Helical" evidence="7">
    <location>
        <begin position="150"/>
        <end position="171"/>
    </location>
</feature>
<evidence type="ECO:0000256" key="2">
    <source>
        <dbReference type="ARBA" id="ARBA00022448"/>
    </source>
</evidence>
<evidence type="ECO:0000256" key="5">
    <source>
        <dbReference type="ARBA" id="ARBA00022989"/>
    </source>
</evidence>
<evidence type="ECO:0000313" key="10">
    <source>
        <dbReference type="Proteomes" id="UP000049222"/>
    </source>
</evidence>
<evidence type="ECO:0000256" key="6">
    <source>
        <dbReference type="ARBA" id="ARBA00023136"/>
    </source>
</evidence>
<dbReference type="CDD" id="cd17321">
    <property type="entry name" value="MFS_MMR_MDR_like"/>
    <property type="match status" value="1"/>
</dbReference>
<name>A0A0M6YFF6_9RHOB</name>
<keyword evidence="4 7" id="KW-0812">Transmembrane</keyword>
<dbReference type="Pfam" id="PF07690">
    <property type="entry name" value="MFS_1"/>
    <property type="match status" value="1"/>
</dbReference>
<dbReference type="Proteomes" id="UP000049222">
    <property type="component" value="Unassembled WGS sequence"/>
</dbReference>
<keyword evidence="3" id="KW-1003">Cell membrane</keyword>